<organism evidence="1 2">
    <name type="scientific">Aneurinibacillus aneurinilyticus ATCC 12856</name>
    <dbReference type="NCBI Taxonomy" id="649747"/>
    <lineage>
        <taxon>Bacteria</taxon>
        <taxon>Bacillati</taxon>
        <taxon>Bacillota</taxon>
        <taxon>Bacilli</taxon>
        <taxon>Bacillales</taxon>
        <taxon>Paenibacillaceae</taxon>
        <taxon>Aneurinibacillus group</taxon>
        <taxon>Aneurinibacillus</taxon>
    </lineage>
</organism>
<dbReference type="eggNOG" id="ENOG5033VXV">
    <property type="taxonomic scope" value="Bacteria"/>
</dbReference>
<dbReference type="Proteomes" id="UP000016511">
    <property type="component" value="Unassembled WGS sequence"/>
</dbReference>
<dbReference type="PATRIC" id="fig|649747.3.peg.4976"/>
<protein>
    <submittedName>
        <fullName evidence="1">Uncharacterized protein</fullName>
    </submittedName>
</protein>
<accession>U1WTW7</accession>
<dbReference type="EMBL" id="AWSJ01000347">
    <property type="protein sequence ID" value="ERI05688.1"/>
    <property type="molecule type" value="Genomic_DNA"/>
</dbReference>
<gene>
    <name evidence="1" type="ORF">HMPREF0083_05535</name>
</gene>
<comment type="caution">
    <text evidence="1">The sequence shown here is derived from an EMBL/GenBank/DDBJ whole genome shotgun (WGS) entry which is preliminary data.</text>
</comment>
<dbReference type="AlphaFoldDB" id="U1WTW7"/>
<name>U1WTW7_ANEAE</name>
<dbReference type="GeneID" id="92837487"/>
<keyword evidence="2" id="KW-1185">Reference proteome</keyword>
<proteinExistence type="predicted"/>
<reference evidence="1 2" key="1">
    <citation type="submission" date="2013-08" db="EMBL/GenBank/DDBJ databases">
        <authorList>
            <person name="Weinstock G."/>
            <person name="Sodergren E."/>
            <person name="Wylie T."/>
            <person name="Fulton L."/>
            <person name="Fulton R."/>
            <person name="Fronick C."/>
            <person name="O'Laughlin M."/>
            <person name="Godfrey J."/>
            <person name="Miner T."/>
            <person name="Herter B."/>
            <person name="Appelbaum E."/>
            <person name="Cordes M."/>
            <person name="Lek S."/>
            <person name="Wollam A."/>
            <person name="Pepin K.H."/>
            <person name="Palsikar V.B."/>
            <person name="Mitreva M."/>
            <person name="Wilson R.K."/>
        </authorList>
    </citation>
    <scope>NUCLEOTIDE SEQUENCE [LARGE SCALE GENOMIC DNA]</scope>
    <source>
        <strain evidence="1 2">ATCC 12856</strain>
    </source>
</reference>
<evidence type="ECO:0000313" key="2">
    <source>
        <dbReference type="Proteomes" id="UP000016511"/>
    </source>
</evidence>
<dbReference type="HOGENOM" id="CLU_905028_0_0_9"/>
<sequence length="307" mass="36210">MKTQLTAIMKTYSNSPLTDYIKPQKFFMPFEYIDDQECSIKCTNEGHIKIDVEILLGKSCLEGDFTPPFTRENVEYLIFREEFYARIYDINFAMQIANPGKVAFNEVLILQDGKPCEYLKVNPMTPPYVVEYTFDEEINPKVDWIETFDWLVVWDWLREIPDFWREVAQSNIGRVFNYLRYFYNESSPLGIVWLSMSLESLLVTNQSFSKNQLAGKLTLLLHDIFDKKYIVSNVEDFYKLRSKIVHGKQNLSRPSQIHYTSETESIDDKFLKIGSFGYLSLLYCLQFMINEGINELNIIEEIIYRFT</sequence>
<evidence type="ECO:0000313" key="1">
    <source>
        <dbReference type="EMBL" id="ERI05688.1"/>
    </source>
</evidence>
<dbReference type="RefSeq" id="WP_021619349.1">
    <property type="nucleotide sequence ID" value="NZ_KE952677.1"/>
</dbReference>